<dbReference type="CDD" id="cd19075">
    <property type="entry name" value="AKR_AKR7A1-5"/>
    <property type="match status" value="1"/>
</dbReference>
<dbReference type="HOGENOM" id="CLU_023205_1_1_1"/>
<evidence type="ECO:0000256" key="1">
    <source>
        <dbReference type="ARBA" id="ARBA00023002"/>
    </source>
</evidence>
<organism evidence="3 4">
    <name type="scientific">Phaeoacremonium minimum (strain UCR-PA7)</name>
    <name type="common">Esca disease fungus</name>
    <name type="synonym">Togninia minima</name>
    <dbReference type="NCBI Taxonomy" id="1286976"/>
    <lineage>
        <taxon>Eukaryota</taxon>
        <taxon>Fungi</taxon>
        <taxon>Dikarya</taxon>
        <taxon>Ascomycota</taxon>
        <taxon>Pezizomycotina</taxon>
        <taxon>Sordariomycetes</taxon>
        <taxon>Sordariomycetidae</taxon>
        <taxon>Togniniales</taxon>
        <taxon>Togniniaceae</taxon>
        <taxon>Phaeoacremonium</taxon>
    </lineage>
</organism>
<proteinExistence type="predicted"/>
<dbReference type="OrthoDB" id="2310150at2759"/>
<reference evidence="4" key="1">
    <citation type="journal article" date="2013" name="Genome Announc.">
        <title>Draft genome sequence of the ascomycete Phaeoacremonium aleophilum strain UCR-PA7, a causal agent of the esca disease complex in grapevines.</title>
        <authorList>
            <person name="Blanco-Ulate B."/>
            <person name="Rolshausen P."/>
            <person name="Cantu D."/>
        </authorList>
    </citation>
    <scope>NUCLEOTIDE SEQUENCE [LARGE SCALE GENOMIC DNA]</scope>
    <source>
        <strain evidence="4">UCR-PA7</strain>
    </source>
</reference>
<dbReference type="eggNOG" id="ENOG502QU2T">
    <property type="taxonomic scope" value="Eukaryota"/>
</dbReference>
<dbReference type="InterPro" id="IPR050523">
    <property type="entry name" value="AKR_Detox_Biosynth"/>
</dbReference>
<dbReference type="PANTHER" id="PTHR43364">
    <property type="entry name" value="NADH-SPECIFIC METHYLGLYOXAL REDUCTASE-RELATED"/>
    <property type="match status" value="1"/>
</dbReference>
<evidence type="ECO:0000259" key="2">
    <source>
        <dbReference type="Pfam" id="PF00248"/>
    </source>
</evidence>
<dbReference type="RefSeq" id="XP_007918258.1">
    <property type="nucleotide sequence ID" value="XM_007920067.1"/>
</dbReference>
<keyword evidence="4" id="KW-1185">Reference proteome</keyword>
<evidence type="ECO:0000313" key="4">
    <source>
        <dbReference type="Proteomes" id="UP000014074"/>
    </source>
</evidence>
<keyword evidence="1" id="KW-0560">Oxidoreductase</keyword>
<accession>R8BCC8</accession>
<dbReference type="KEGG" id="tmn:UCRPA7_7538"/>
<name>R8BCC8_PHAM7</name>
<evidence type="ECO:0000313" key="3">
    <source>
        <dbReference type="EMBL" id="EON96959.1"/>
    </source>
</evidence>
<dbReference type="PANTHER" id="PTHR43364:SF4">
    <property type="entry name" value="NAD(P)-LINKED OXIDOREDUCTASE SUPERFAMILY PROTEIN"/>
    <property type="match status" value="1"/>
</dbReference>
<dbReference type="GO" id="GO:0016491">
    <property type="term" value="F:oxidoreductase activity"/>
    <property type="evidence" value="ECO:0007669"/>
    <property type="project" value="UniProtKB-KW"/>
</dbReference>
<feature type="domain" description="NADP-dependent oxidoreductase" evidence="2">
    <location>
        <begin position="10"/>
        <end position="335"/>
    </location>
</feature>
<dbReference type="Proteomes" id="UP000014074">
    <property type="component" value="Unassembled WGS sequence"/>
</dbReference>
<dbReference type="Gene3D" id="3.20.20.100">
    <property type="entry name" value="NADP-dependent oxidoreductase domain"/>
    <property type="match status" value="1"/>
</dbReference>
<dbReference type="EMBL" id="KB933306">
    <property type="protein sequence ID" value="EON96959.1"/>
    <property type="molecule type" value="Genomic_DNA"/>
</dbReference>
<dbReference type="Pfam" id="PF00248">
    <property type="entry name" value="Aldo_ket_red"/>
    <property type="match status" value="1"/>
</dbReference>
<dbReference type="GeneID" id="19328306"/>
<dbReference type="InterPro" id="IPR036812">
    <property type="entry name" value="NAD(P)_OxRdtase_dom_sf"/>
</dbReference>
<dbReference type="InterPro" id="IPR023210">
    <property type="entry name" value="NADP_OxRdtase_dom"/>
</dbReference>
<sequence>MASQSKTALPIVFGAMTFGDAGIEGVRVSNLKDAGAILDTFQAHGHREIDTARLYGAGSSEKFLGELDWQGRGLVMATKVLQTSGRDLGNMANKPELIYTLQGKDIRRALMGSLAALGATKIDLWYLHGPDRITNTPLEETLREVNTLHKEGYFSRFGISNFTSWEVAKICEICNANGWVRPVVFQGLYNAVFRGVEQELLPCLRHYGIAFYSYQPLAGGFLTTRYRRGMADDEEEAGSRFDPKRWQGGLHRALYWHKDYFDALEDIIRPAIAKHGLTEAECALRWVSHHSPLSRDQGDTILIGASSVKQLEHNLIDLEKGPLPGDVVKALDAAWTKVKGVAIPYHH</sequence>
<gene>
    <name evidence="3" type="ORF">UCRPA7_7538</name>
</gene>
<dbReference type="SUPFAM" id="SSF51430">
    <property type="entry name" value="NAD(P)-linked oxidoreductase"/>
    <property type="match status" value="1"/>
</dbReference>
<protein>
    <submittedName>
        <fullName evidence="3">Putative aldo keto reductase protein</fullName>
    </submittedName>
</protein>
<dbReference type="AlphaFoldDB" id="R8BCC8"/>